<reference evidence="2 3" key="1">
    <citation type="journal article" date="2012" name="J. Bacteriol.">
        <title>Draft Genome Sequence of the Soil Bacterium Burkholderia terrae Strain BS001, Which Interacts with Fungal Surface Structures.</title>
        <authorList>
            <person name="Nazir R."/>
            <person name="Hansen M.A."/>
            <person name="Sorensen S."/>
            <person name="van Elsas J.D."/>
        </authorList>
    </citation>
    <scope>NUCLEOTIDE SEQUENCE [LARGE SCALE GENOMIC DNA]</scope>
    <source>
        <strain evidence="2 3">BS001</strain>
    </source>
</reference>
<feature type="coiled-coil region" evidence="1">
    <location>
        <begin position="313"/>
        <end position="340"/>
    </location>
</feature>
<dbReference type="InterPro" id="IPR029063">
    <property type="entry name" value="SAM-dependent_MTases_sf"/>
</dbReference>
<dbReference type="SUPFAM" id="SSF53335">
    <property type="entry name" value="S-adenosyl-L-methionine-dependent methyltransferases"/>
    <property type="match status" value="1"/>
</dbReference>
<dbReference type="PANTHER" id="PTHR43861:SF6">
    <property type="entry name" value="METHYLTRANSFERASE TYPE 11"/>
    <property type="match status" value="1"/>
</dbReference>
<gene>
    <name evidence="2" type="ORF">WQE_33966</name>
</gene>
<keyword evidence="2" id="KW-0489">Methyltransferase</keyword>
<dbReference type="GO" id="GO:0032259">
    <property type="term" value="P:methylation"/>
    <property type="evidence" value="ECO:0007669"/>
    <property type="project" value="UniProtKB-KW"/>
</dbReference>
<sequence length="372" mass="42374">MSAEELTVSDDETDFYGKAYWLGHQSDDLGFPDIYKRSRVDLTERNLHWLKTLLKYRPPGAKVMELGCSHGSFVALMQHAGYEASGVEMSPWVVDFGQKTFNAPIFVGPVENLDLPEGSFDVIAMMDVMEHLPDPVATLSHCLKLLKADGLLLIQTPQFRHEMKYTELLESNGAFLEQLKADEHLYLFTQDSAAHLFKQIGAGHIAFEPAIFDRYDMFFAVSRMPLQTRTKEEVEAALTSMPNGRVTMALLDLRERELASEADRHARGEQIETLTRMVKESEADRTARGEQIETLTRMVREAQSERAGIGAQVQNLRQSLANTEAERNEKREEVTSLLTDLRTLYGHKAFRLLAKIARWREAKKLENRIKQQ</sequence>
<keyword evidence="2" id="KW-0808">Transferase</keyword>
<keyword evidence="3" id="KW-1185">Reference proteome</keyword>
<dbReference type="GO" id="GO:0008168">
    <property type="term" value="F:methyltransferase activity"/>
    <property type="evidence" value="ECO:0007669"/>
    <property type="project" value="UniProtKB-KW"/>
</dbReference>
<evidence type="ECO:0000313" key="3">
    <source>
        <dbReference type="Proteomes" id="UP000004980"/>
    </source>
</evidence>
<dbReference type="CDD" id="cd02440">
    <property type="entry name" value="AdoMet_MTases"/>
    <property type="match status" value="1"/>
</dbReference>
<name>A0ABN0FCR8_9BURK</name>
<accession>A0ABN0FCR8</accession>
<comment type="caution">
    <text evidence="2">The sequence shown here is derived from an EMBL/GenBank/DDBJ whole genome shotgun (WGS) entry which is preliminary data.</text>
</comment>
<evidence type="ECO:0000313" key="2">
    <source>
        <dbReference type="EMBL" id="EIM96467.1"/>
    </source>
</evidence>
<dbReference type="Proteomes" id="UP000004980">
    <property type="component" value="Unassembled WGS sequence"/>
</dbReference>
<dbReference type="EMBL" id="AKAU01000193">
    <property type="protein sequence ID" value="EIM96467.1"/>
    <property type="molecule type" value="Genomic_DNA"/>
</dbReference>
<dbReference type="Gene3D" id="3.40.50.150">
    <property type="entry name" value="Vaccinia Virus protein VP39"/>
    <property type="match status" value="1"/>
</dbReference>
<dbReference type="Pfam" id="PF13489">
    <property type="entry name" value="Methyltransf_23"/>
    <property type="match status" value="1"/>
</dbReference>
<organism evidence="2 3">
    <name type="scientific">Paraburkholderia hospita</name>
    <dbReference type="NCBI Taxonomy" id="169430"/>
    <lineage>
        <taxon>Bacteria</taxon>
        <taxon>Pseudomonadati</taxon>
        <taxon>Pseudomonadota</taxon>
        <taxon>Betaproteobacteria</taxon>
        <taxon>Burkholderiales</taxon>
        <taxon>Burkholderiaceae</taxon>
        <taxon>Paraburkholderia</taxon>
    </lineage>
</organism>
<protein>
    <submittedName>
        <fullName evidence="2">Type 11 methyltransferase</fullName>
    </submittedName>
</protein>
<proteinExistence type="predicted"/>
<evidence type="ECO:0000256" key="1">
    <source>
        <dbReference type="SAM" id="Coils"/>
    </source>
</evidence>
<dbReference type="PANTHER" id="PTHR43861">
    <property type="entry name" value="TRANS-ACONITATE 2-METHYLTRANSFERASE-RELATED"/>
    <property type="match status" value="1"/>
</dbReference>
<keyword evidence="1" id="KW-0175">Coiled coil</keyword>